<dbReference type="Gene3D" id="3.30.470.20">
    <property type="entry name" value="ATP-grasp fold, B domain"/>
    <property type="match status" value="1"/>
</dbReference>
<comment type="caution">
    <text evidence="1">The sequence shown here is derived from an EMBL/GenBank/DDBJ whole genome shotgun (WGS) entry which is preliminary data.</text>
</comment>
<organism evidence="1 2">
    <name type="scientific">Flavobacterium beibuense F44-8</name>
    <dbReference type="NCBI Taxonomy" id="1406840"/>
    <lineage>
        <taxon>Bacteria</taxon>
        <taxon>Pseudomonadati</taxon>
        <taxon>Bacteroidota</taxon>
        <taxon>Flavobacteriia</taxon>
        <taxon>Flavobacteriales</taxon>
        <taxon>Flavobacteriaceae</taxon>
        <taxon>Flavobacterium</taxon>
    </lineage>
</organism>
<gene>
    <name evidence="1" type="ORF">Q763_09325</name>
</gene>
<name>A0A0A2LN27_9FLAO</name>
<evidence type="ECO:0008006" key="3">
    <source>
        <dbReference type="Google" id="ProtNLM"/>
    </source>
</evidence>
<keyword evidence="2" id="KW-1185">Reference proteome</keyword>
<proteinExistence type="predicted"/>
<dbReference type="RefSeq" id="WP_035133473.1">
    <property type="nucleotide sequence ID" value="NZ_JRLV01000009.1"/>
</dbReference>
<accession>A0A0A2LN27</accession>
<dbReference type="EMBL" id="JRLV01000009">
    <property type="protein sequence ID" value="KGO80731.1"/>
    <property type="molecule type" value="Genomic_DNA"/>
</dbReference>
<dbReference type="SUPFAM" id="SSF56059">
    <property type="entry name" value="Glutathione synthetase ATP-binding domain-like"/>
    <property type="match status" value="1"/>
</dbReference>
<dbReference type="Proteomes" id="UP000030129">
    <property type="component" value="Unassembled WGS sequence"/>
</dbReference>
<dbReference type="AlphaFoldDB" id="A0A0A2LN27"/>
<reference evidence="1 2" key="1">
    <citation type="submission" date="2013-09" db="EMBL/GenBank/DDBJ databases">
        <authorList>
            <person name="Zeng Z."/>
            <person name="Chen C."/>
        </authorList>
    </citation>
    <scope>NUCLEOTIDE SEQUENCE [LARGE SCALE GENOMIC DNA]</scope>
    <source>
        <strain evidence="1 2">F44-8</strain>
    </source>
</reference>
<sequence length="264" mass="30327">MEKKRLLIVGLEPRDTEKISKELGWEYLTVHYDMLPVVKLMDGVLYVESPQVPDKFLKVDKVIFHGIYEKDADFLTLLALWNGPCLPNALGMMDLRQRIPGLVRSLQASKFNTLNRSMVINQQQWNSDKEVVAKWGIWHCGEDKHKFNGNWQSSETSVIEDFIDGEAVRIMLIGNKSWQIKLTGDTWLKSIHNNGSDQMEIDTELLDDSIAIAKHFNSQMIGVDYIVGNDGQKYLLEVNHIPNVTVFPFINEAFIDYAINWVTK</sequence>
<evidence type="ECO:0000313" key="1">
    <source>
        <dbReference type="EMBL" id="KGO80731.1"/>
    </source>
</evidence>
<dbReference type="STRING" id="1406840.Q763_09325"/>
<protein>
    <recommendedName>
        <fullName evidence="3">ATP-grasp domain-containing protein</fullName>
    </recommendedName>
</protein>
<evidence type="ECO:0000313" key="2">
    <source>
        <dbReference type="Proteomes" id="UP000030129"/>
    </source>
</evidence>
<dbReference type="eggNOG" id="COG1181">
    <property type="taxonomic scope" value="Bacteria"/>
</dbReference>